<evidence type="ECO:0000313" key="1">
    <source>
        <dbReference type="EMBL" id="GBN06200.1"/>
    </source>
</evidence>
<accession>A0A4Y2KVW9</accession>
<name>A0A4Y2KVW9_ARAVE</name>
<dbReference type="Proteomes" id="UP000499080">
    <property type="component" value="Unassembled WGS sequence"/>
</dbReference>
<dbReference type="EMBL" id="BGPR01005040">
    <property type="protein sequence ID" value="GBN06200.1"/>
    <property type="molecule type" value="Genomic_DNA"/>
</dbReference>
<evidence type="ECO:0000313" key="2">
    <source>
        <dbReference type="Proteomes" id="UP000499080"/>
    </source>
</evidence>
<keyword evidence="2" id="KW-1185">Reference proteome</keyword>
<gene>
    <name evidence="1" type="ORF">AVEN_71652_1</name>
</gene>
<protein>
    <submittedName>
        <fullName evidence="1">Uncharacterized protein</fullName>
    </submittedName>
</protein>
<comment type="caution">
    <text evidence="1">The sequence shown here is derived from an EMBL/GenBank/DDBJ whole genome shotgun (WGS) entry which is preliminary data.</text>
</comment>
<reference evidence="1 2" key="1">
    <citation type="journal article" date="2019" name="Sci. Rep.">
        <title>Orb-weaving spider Araneus ventricosus genome elucidates the spidroin gene catalogue.</title>
        <authorList>
            <person name="Kono N."/>
            <person name="Nakamura H."/>
            <person name="Ohtoshi R."/>
            <person name="Moran D.A.P."/>
            <person name="Shinohara A."/>
            <person name="Yoshida Y."/>
            <person name="Fujiwara M."/>
            <person name="Mori M."/>
            <person name="Tomita M."/>
            <person name="Arakawa K."/>
        </authorList>
    </citation>
    <scope>NUCLEOTIDE SEQUENCE [LARGE SCALE GENOMIC DNA]</scope>
</reference>
<dbReference type="AlphaFoldDB" id="A0A4Y2KVW9"/>
<organism evidence="1 2">
    <name type="scientific">Araneus ventricosus</name>
    <name type="common">Orbweaver spider</name>
    <name type="synonym">Epeira ventricosa</name>
    <dbReference type="NCBI Taxonomy" id="182803"/>
    <lineage>
        <taxon>Eukaryota</taxon>
        <taxon>Metazoa</taxon>
        <taxon>Ecdysozoa</taxon>
        <taxon>Arthropoda</taxon>
        <taxon>Chelicerata</taxon>
        <taxon>Arachnida</taxon>
        <taxon>Araneae</taxon>
        <taxon>Araneomorphae</taxon>
        <taxon>Entelegynae</taxon>
        <taxon>Araneoidea</taxon>
        <taxon>Araneidae</taxon>
        <taxon>Araneus</taxon>
    </lineage>
</organism>
<sequence>MENKQTDIEENSKNGDVSDTEECVLSIQKSFTQHEEKVAKCLDGCLVDFRLMAQEPNDHRVTEEDILSEITDEMENDNDDTDPSESLIDIPGSSSIGSVLKGICF</sequence>
<proteinExistence type="predicted"/>